<keyword evidence="2" id="KW-1185">Reference proteome</keyword>
<reference evidence="1 2" key="1">
    <citation type="submission" date="2024-01" db="EMBL/GenBank/DDBJ databases">
        <title>The genomes of 5 underutilized Papilionoideae crops provide insights into root nodulation and disease resistanc.</title>
        <authorList>
            <person name="Jiang F."/>
        </authorList>
    </citation>
    <scope>NUCLEOTIDE SEQUENCE [LARGE SCALE GENOMIC DNA]</scope>
    <source>
        <strain evidence="1">LVBAO_FW01</strain>
        <tissue evidence="1">Leaves</tissue>
    </source>
</reference>
<evidence type="ECO:0000313" key="2">
    <source>
        <dbReference type="Proteomes" id="UP001367508"/>
    </source>
</evidence>
<comment type="caution">
    <text evidence="1">The sequence shown here is derived from an EMBL/GenBank/DDBJ whole genome shotgun (WGS) entry which is preliminary data.</text>
</comment>
<dbReference type="EMBL" id="JAYMYQ010000002">
    <property type="protein sequence ID" value="KAK7350038.1"/>
    <property type="molecule type" value="Genomic_DNA"/>
</dbReference>
<dbReference type="Proteomes" id="UP001367508">
    <property type="component" value="Unassembled WGS sequence"/>
</dbReference>
<protein>
    <submittedName>
        <fullName evidence="1">Uncharacterized protein</fullName>
    </submittedName>
</protein>
<gene>
    <name evidence="1" type="ORF">VNO77_08078</name>
</gene>
<organism evidence="1 2">
    <name type="scientific">Canavalia gladiata</name>
    <name type="common">Sword bean</name>
    <name type="synonym">Dolichos gladiatus</name>
    <dbReference type="NCBI Taxonomy" id="3824"/>
    <lineage>
        <taxon>Eukaryota</taxon>
        <taxon>Viridiplantae</taxon>
        <taxon>Streptophyta</taxon>
        <taxon>Embryophyta</taxon>
        <taxon>Tracheophyta</taxon>
        <taxon>Spermatophyta</taxon>
        <taxon>Magnoliopsida</taxon>
        <taxon>eudicotyledons</taxon>
        <taxon>Gunneridae</taxon>
        <taxon>Pentapetalae</taxon>
        <taxon>rosids</taxon>
        <taxon>fabids</taxon>
        <taxon>Fabales</taxon>
        <taxon>Fabaceae</taxon>
        <taxon>Papilionoideae</taxon>
        <taxon>50 kb inversion clade</taxon>
        <taxon>NPAAA clade</taxon>
        <taxon>indigoferoid/millettioid clade</taxon>
        <taxon>Phaseoleae</taxon>
        <taxon>Canavalia</taxon>
    </lineage>
</organism>
<dbReference type="AlphaFoldDB" id="A0AAN9MDT1"/>
<accession>A0AAN9MDT1</accession>
<evidence type="ECO:0000313" key="1">
    <source>
        <dbReference type="EMBL" id="KAK7350038.1"/>
    </source>
</evidence>
<sequence>MVRRRTHWSNYKYHNIKGLPLFERVHSQQKPNLWCQVSQLHSTWILYYHCPWGRRNGCEMSSYALCCGTPTVMQSKGSKGCMEHQIAPSPTHQTCFSSYPGLTITDSVEANYPTS</sequence>
<name>A0AAN9MDT1_CANGL</name>
<proteinExistence type="predicted"/>